<keyword evidence="2" id="KW-1133">Transmembrane helix</keyword>
<evidence type="ECO:0000256" key="2">
    <source>
        <dbReference type="SAM" id="Phobius"/>
    </source>
</evidence>
<name>A0A3M8K4J4_9CORY</name>
<keyword evidence="2" id="KW-0812">Transmembrane</keyword>
<protein>
    <submittedName>
        <fullName evidence="3">Uncharacterized protein</fullName>
    </submittedName>
</protein>
<feature type="region of interest" description="Disordered" evidence="1">
    <location>
        <begin position="140"/>
        <end position="241"/>
    </location>
</feature>
<feature type="transmembrane region" description="Helical" evidence="2">
    <location>
        <begin position="114"/>
        <end position="132"/>
    </location>
</feature>
<keyword evidence="2" id="KW-0472">Membrane</keyword>
<evidence type="ECO:0000313" key="4">
    <source>
        <dbReference type="Proteomes" id="UP000266975"/>
    </source>
</evidence>
<dbReference type="EMBL" id="PTJO01000006">
    <property type="protein sequence ID" value="RNE48143.1"/>
    <property type="molecule type" value="Genomic_DNA"/>
</dbReference>
<evidence type="ECO:0000256" key="1">
    <source>
        <dbReference type="SAM" id="MobiDB-lite"/>
    </source>
</evidence>
<gene>
    <name evidence="3" type="ORF">C5L39_09745</name>
</gene>
<proteinExistence type="predicted"/>
<evidence type="ECO:0000313" key="3">
    <source>
        <dbReference type="EMBL" id="RNE48143.1"/>
    </source>
</evidence>
<organism evidence="3 4">
    <name type="scientific">Corynebacterium alimapuense</name>
    <dbReference type="NCBI Taxonomy" id="1576874"/>
    <lineage>
        <taxon>Bacteria</taxon>
        <taxon>Bacillati</taxon>
        <taxon>Actinomycetota</taxon>
        <taxon>Actinomycetes</taxon>
        <taxon>Mycobacteriales</taxon>
        <taxon>Corynebacteriaceae</taxon>
        <taxon>Corynebacterium</taxon>
    </lineage>
</organism>
<feature type="compositionally biased region" description="Polar residues" evidence="1">
    <location>
        <begin position="158"/>
        <end position="179"/>
    </location>
</feature>
<accession>A0A3M8K4J4</accession>
<reference evidence="3 4" key="1">
    <citation type="submission" date="2018-02" db="EMBL/GenBank/DDBJ databases">
        <title>Corynebacterium alimpuense sp. nov., a marine obligate actinomycete isolated from sediments of Valparaiso bay, Chile.</title>
        <authorList>
            <person name="Claverias F."/>
            <person name="Gonzales-Siles L."/>
            <person name="Salva-Serra F."/>
            <person name="Inganaes E."/>
            <person name="Molin K."/>
            <person name="Cumsille A."/>
            <person name="Undabarrena A."/>
            <person name="Couve E."/>
            <person name="Moore E.R.B."/>
            <person name="Gomila M."/>
            <person name="Camara B."/>
        </authorList>
    </citation>
    <scope>NUCLEOTIDE SEQUENCE [LARGE SCALE GENOMIC DNA]</scope>
    <source>
        <strain evidence="3 4">CCUG 69366</strain>
    </source>
</reference>
<sequence>MALSTASAAYRRVKNYREEKAREAYDRLAEAASGFDFDQLQQRSSDLLDDSRREAGNVTRAARVRLDKALEELEAHREEAADKAGKGLKKAKKNLPVKEKPAKATSRKGRFGKVGLLALLLGAAGGAAYYWLNRRPEPGETPPSIQDFLGSAADETGETTTESTLVYSTSTPTDGSEQTAGPLAEDPAVRDEELLNSLEEQLEKHRSAALDEAGEDQDESPTTADDASEETEETEEKDSKA</sequence>
<feature type="region of interest" description="Disordered" evidence="1">
    <location>
        <begin position="78"/>
        <end position="104"/>
    </location>
</feature>
<keyword evidence="4" id="KW-1185">Reference proteome</keyword>
<dbReference type="Proteomes" id="UP000266975">
    <property type="component" value="Unassembled WGS sequence"/>
</dbReference>
<comment type="caution">
    <text evidence="3">The sequence shown here is derived from an EMBL/GenBank/DDBJ whole genome shotgun (WGS) entry which is preliminary data.</text>
</comment>
<feature type="compositionally biased region" description="Acidic residues" evidence="1">
    <location>
        <begin position="226"/>
        <end position="241"/>
    </location>
</feature>
<dbReference type="AlphaFoldDB" id="A0A3M8K4J4"/>
<feature type="compositionally biased region" description="Basic residues" evidence="1">
    <location>
        <begin position="86"/>
        <end position="95"/>
    </location>
</feature>